<dbReference type="Pfam" id="PF14248">
    <property type="entry name" value="DUF4345"/>
    <property type="match status" value="1"/>
</dbReference>
<evidence type="ECO:0000313" key="2">
    <source>
        <dbReference type="EMBL" id="GAA3383820.1"/>
    </source>
</evidence>
<evidence type="ECO:0000256" key="1">
    <source>
        <dbReference type="SAM" id="Phobius"/>
    </source>
</evidence>
<feature type="transmembrane region" description="Helical" evidence="1">
    <location>
        <begin position="71"/>
        <end position="91"/>
    </location>
</feature>
<name>A0ABP6SSJ1_9ACTN</name>
<protein>
    <recommendedName>
        <fullName evidence="4">DUF4345 domain-containing protein</fullName>
    </recommendedName>
</protein>
<organism evidence="2 3">
    <name type="scientific">Cryptosporangium minutisporangium</name>
    <dbReference type="NCBI Taxonomy" id="113569"/>
    <lineage>
        <taxon>Bacteria</taxon>
        <taxon>Bacillati</taxon>
        <taxon>Actinomycetota</taxon>
        <taxon>Actinomycetes</taxon>
        <taxon>Cryptosporangiales</taxon>
        <taxon>Cryptosporangiaceae</taxon>
        <taxon>Cryptosporangium</taxon>
    </lineage>
</organism>
<dbReference type="EMBL" id="BAAAYN010000006">
    <property type="protein sequence ID" value="GAA3383820.1"/>
    <property type="molecule type" value="Genomic_DNA"/>
</dbReference>
<keyword evidence="1" id="KW-0812">Transmembrane</keyword>
<evidence type="ECO:0008006" key="4">
    <source>
        <dbReference type="Google" id="ProtNLM"/>
    </source>
</evidence>
<dbReference type="Proteomes" id="UP001501676">
    <property type="component" value="Unassembled WGS sequence"/>
</dbReference>
<accession>A0ABP6SSJ1</accession>
<proteinExistence type="predicted"/>
<reference evidence="3" key="1">
    <citation type="journal article" date="2019" name="Int. J. Syst. Evol. Microbiol.">
        <title>The Global Catalogue of Microorganisms (GCM) 10K type strain sequencing project: providing services to taxonomists for standard genome sequencing and annotation.</title>
        <authorList>
            <consortium name="The Broad Institute Genomics Platform"/>
            <consortium name="The Broad Institute Genome Sequencing Center for Infectious Disease"/>
            <person name="Wu L."/>
            <person name="Ma J."/>
        </authorList>
    </citation>
    <scope>NUCLEOTIDE SEQUENCE [LARGE SCALE GENOMIC DNA]</scope>
    <source>
        <strain evidence="3">JCM 9458</strain>
    </source>
</reference>
<sequence length="123" mass="12296">MTSGVLVALAVLFAGMGVLGLAAPAVLVRPFGITLTGAAARTEIRAVYGGFGVAIAVVLILAVADPGGIRAGAATAVAAALLGMAGGRLVARAVDVPRGFYPIWFYFWVEVAGAAALLLAVWT</sequence>
<evidence type="ECO:0000313" key="3">
    <source>
        <dbReference type="Proteomes" id="UP001501676"/>
    </source>
</evidence>
<keyword evidence="1" id="KW-0472">Membrane</keyword>
<keyword evidence="1" id="KW-1133">Transmembrane helix</keyword>
<feature type="transmembrane region" description="Helical" evidence="1">
    <location>
        <begin position="46"/>
        <end position="64"/>
    </location>
</feature>
<gene>
    <name evidence="2" type="ORF">GCM10020369_11190</name>
</gene>
<comment type="caution">
    <text evidence="2">The sequence shown here is derived from an EMBL/GenBank/DDBJ whole genome shotgun (WGS) entry which is preliminary data.</text>
</comment>
<feature type="transmembrane region" description="Helical" evidence="1">
    <location>
        <begin position="103"/>
        <end position="122"/>
    </location>
</feature>
<dbReference type="RefSeq" id="WP_345726875.1">
    <property type="nucleotide sequence ID" value="NZ_BAAAYN010000006.1"/>
</dbReference>
<dbReference type="InterPro" id="IPR025597">
    <property type="entry name" value="DUF4345"/>
</dbReference>
<keyword evidence="3" id="KW-1185">Reference proteome</keyword>